<dbReference type="PANTHER" id="PTHR47829:SF1">
    <property type="entry name" value="HAD FAMILY PHOSPHATASE"/>
    <property type="match status" value="1"/>
</dbReference>
<reference evidence="2 3" key="1">
    <citation type="submission" date="2017-10" db="EMBL/GenBank/DDBJ databases">
        <title>Sedimentibacterium mangrovi gen. nov., sp. nov., a novel member of family Phyllobacteriacea isolated from mangrove sediment.</title>
        <authorList>
            <person name="Liao H."/>
            <person name="Tian Y."/>
        </authorList>
    </citation>
    <scope>NUCLEOTIDE SEQUENCE [LARGE SCALE GENOMIC DNA]</scope>
    <source>
        <strain evidence="2 3">X9-2-2</strain>
    </source>
</reference>
<feature type="domain" description="Aminoglycoside phosphotransferase" evidence="1">
    <location>
        <begin position="31"/>
        <end position="253"/>
    </location>
</feature>
<dbReference type="Gene3D" id="3.90.1200.10">
    <property type="match status" value="1"/>
</dbReference>
<gene>
    <name evidence="2" type="ORF">CSC94_08875</name>
</gene>
<dbReference type="Proteomes" id="UP000221168">
    <property type="component" value="Unassembled WGS sequence"/>
</dbReference>
<sequence length="342" mass="37786">MTMDTARTDIDRQALLDHLAHAVEGMGDDLELRRIAGGQSNPTYFLDSGSRSLVLRKRPGGDLLPSAHMVDREFRVQSALRNTDVSVPSMVHFCDDPAVIGTQFYVMERVEGRVLHDNCLPGIAKPERRAYFRALAGMLARIHKVDPDAVGLSDFGKAGGFAARQIARWTRQWELSRTSANADIEALVRWLPRNLPEADRTTLVHGDFRLGNVMFHPTEPRIVAVLDWELSTLGHPLVDLAHTCIYTWFMSRAEYGRGLLDVDLEAEALPDMDEFTSLYFGAAGGDGRLTRFYLALALFRNAIIFEGIASRARQGNAVSTDAAEVGRLAPVLAARGAALINE</sequence>
<keyword evidence="3" id="KW-1185">Reference proteome</keyword>
<dbReference type="InterPro" id="IPR002575">
    <property type="entry name" value="Aminoglycoside_PTrfase"/>
</dbReference>
<dbReference type="InterPro" id="IPR052898">
    <property type="entry name" value="ACAD10-like"/>
</dbReference>
<proteinExistence type="predicted"/>
<dbReference type="OrthoDB" id="3806873at2"/>
<protein>
    <submittedName>
        <fullName evidence="2">Phosphotransferase family protein</fullName>
    </submittedName>
</protein>
<accession>A0A2G1QQM9</accession>
<dbReference type="CDD" id="cd05154">
    <property type="entry name" value="ACAD10_11_N-like"/>
    <property type="match status" value="1"/>
</dbReference>
<evidence type="ECO:0000313" key="3">
    <source>
        <dbReference type="Proteomes" id="UP000221168"/>
    </source>
</evidence>
<evidence type="ECO:0000259" key="1">
    <source>
        <dbReference type="Pfam" id="PF01636"/>
    </source>
</evidence>
<dbReference type="PANTHER" id="PTHR47829">
    <property type="entry name" value="HYDROLASE, PUTATIVE (AFU_ORTHOLOGUE AFUA_1G12880)-RELATED"/>
    <property type="match status" value="1"/>
</dbReference>
<dbReference type="AlphaFoldDB" id="A0A2G1QQM9"/>
<name>A0A2G1QQM9_9HYPH</name>
<organism evidence="2 3">
    <name type="scientific">Zhengella mangrovi</name>
    <dbReference type="NCBI Taxonomy" id="1982044"/>
    <lineage>
        <taxon>Bacteria</taxon>
        <taxon>Pseudomonadati</taxon>
        <taxon>Pseudomonadota</taxon>
        <taxon>Alphaproteobacteria</taxon>
        <taxon>Hyphomicrobiales</taxon>
        <taxon>Notoacmeibacteraceae</taxon>
        <taxon>Zhengella</taxon>
    </lineage>
</organism>
<dbReference type="Pfam" id="PF01636">
    <property type="entry name" value="APH"/>
    <property type="match status" value="1"/>
</dbReference>
<comment type="caution">
    <text evidence="2">The sequence shown here is derived from an EMBL/GenBank/DDBJ whole genome shotgun (WGS) entry which is preliminary data.</text>
</comment>
<dbReference type="Gene3D" id="3.30.200.20">
    <property type="entry name" value="Phosphorylase Kinase, domain 1"/>
    <property type="match status" value="1"/>
</dbReference>
<dbReference type="GO" id="GO:0016740">
    <property type="term" value="F:transferase activity"/>
    <property type="evidence" value="ECO:0007669"/>
    <property type="project" value="UniProtKB-KW"/>
</dbReference>
<dbReference type="InterPro" id="IPR011009">
    <property type="entry name" value="Kinase-like_dom_sf"/>
</dbReference>
<dbReference type="SUPFAM" id="SSF56112">
    <property type="entry name" value="Protein kinase-like (PK-like)"/>
    <property type="match status" value="1"/>
</dbReference>
<dbReference type="EMBL" id="PDVP01000003">
    <property type="protein sequence ID" value="PHP67836.1"/>
    <property type="molecule type" value="Genomic_DNA"/>
</dbReference>
<evidence type="ECO:0000313" key="2">
    <source>
        <dbReference type="EMBL" id="PHP67836.1"/>
    </source>
</evidence>
<keyword evidence="2" id="KW-0808">Transferase</keyword>
<dbReference type="InterPro" id="IPR041726">
    <property type="entry name" value="ACAD10_11_N"/>
</dbReference>